<evidence type="ECO:0000256" key="6">
    <source>
        <dbReference type="PROSITE-ProRule" id="PRU00433"/>
    </source>
</evidence>
<evidence type="ECO:0000256" key="5">
    <source>
        <dbReference type="ARBA" id="ARBA00023004"/>
    </source>
</evidence>
<dbReference type="STRING" id="1796497.GCE9029_03685"/>
<protein>
    <submittedName>
        <fullName evidence="8">Cytochrome c2</fullName>
    </submittedName>
</protein>
<dbReference type="InterPro" id="IPR009056">
    <property type="entry name" value="Cyt_c-like_dom"/>
</dbReference>
<keyword evidence="9" id="KW-1185">Reference proteome</keyword>
<evidence type="ECO:0000313" key="9">
    <source>
        <dbReference type="Proteomes" id="UP000071641"/>
    </source>
</evidence>
<dbReference type="InterPro" id="IPR036909">
    <property type="entry name" value="Cyt_c-like_dom_sf"/>
</dbReference>
<feature type="domain" description="Cytochrome c" evidence="7">
    <location>
        <begin position="30"/>
        <end position="130"/>
    </location>
</feature>
<dbReference type="EMBL" id="FIZX01000002">
    <property type="protein sequence ID" value="CZF83186.1"/>
    <property type="molecule type" value="Genomic_DNA"/>
</dbReference>
<dbReference type="GO" id="GO:0046872">
    <property type="term" value="F:metal ion binding"/>
    <property type="evidence" value="ECO:0007669"/>
    <property type="project" value="UniProtKB-KW"/>
</dbReference>
<dbReference type="InterPro" id="IPR002327">
    <property type="entry name" value="Cyt_c_1A/1B"/>
</dbReference>
<dbReference type="PANTHER" id="PTHR11961">
    <property type="entry name" value="CYTOCHROME C"/>
    <property type="match status" value="1"/>
</dbReference>
<reference evidence="9" key="1">
    <citation type="submission" date="2016-02" db="EMBL/GenBank/DDBJ databases">
        <authorList>
            <person name="Rodrigo-Torres Lidia"/>
            <person name="Arahal R.David."/>
        </authorList>
    </citation>
    <scope>NUCLEOTIDE SEQUENCE [LARGE SCALE GENOMIC DNA]</scope>
    <source>
        <strain evidence="9">CECT 9029</strain>
    </source>
</reference>
<sequence>MHGFNFIERFNPLSLSLLFFFSTALFANEELIALGEQQALVCKACHQVEPDGVAVVGPPLWGLADRNIASVEGFNYSGGLKQHQGQWDAEKLDAFLQSPATFAPGTNMVFPGVEDPGARAAIIAWLATKNPNPPLWTTAYAGAPVKSVGDGILKPGENMALVAAVCSACHSLHLVVQQGLSKDSWDETLEWMMDEQGMDELDPDDHEAVLVYLSTYYGL</sequence>
<evidence type="ECO:0000256" key="2">
    <source>
        <dbReference type="ARBA" id="ARBA00022617"/>
    </source>
</evidence>
<keyword evidence="5 6" id="KW-0408">Iron</keyword>
<accession>A0A128FA51</accession>
<dbReference type="OrthoDB" id="9805828at2"/>
<dbReference type="RefSeq" id="WP_062665446.1">
    <property type="nucleotide sequence ID" value="NZ_FIZX01000002.1"/>
</dbReference>
<evidence type="ECO:0000256" key="4">
    <source>
        <dbReference type="ARBA" id="ARBA00022982"/>
    </source>
</evidence>
<evidence type="ECO:0000259" key="7">
    <source>
        <dbReference type="PROSITE" id="PS51007"/>
    </source>
</evidence>
<evidence type="ECO:0000313" key="8">
    <source>
        <dbReference type="EMBL" id="CZF83186.1"/>
    </source>
</evidence>
<proteinExistence type="predicted"/>
<keyword evidence="1" id="KW-0813">Transport</keyword>
<dbReference type="PROSITE" id="PS51007">
    <property type="entry name" value="CYTC"/>
    <property type="match status" value="1"/>
</dbReference>
<dbReference type="GO" id="GO:0020037">
    <property type="term" value="F:heme binding"/>
    <property type="evidence" value="ECO:0007669"/>
    <property type="project" value="InterPro"/>
</dbReference>
<organism evidence="8 9">
    <name type="scientific">Grimontia celer</name>
    <dbReference type="NCBI Taxonomy" id="1796497"/>
    <lineage>
        <taxon>Bacteria</taxon>
        <taxon>Pseudomonadati</taxon>
        <taxon>Pseudomonadota</taxon>
        <taxon>Gammaproteobacteria</taxon>
        <taxon>Vibrionales</taxon>
        <taxon>Vibrionaceae</taxon>
        <taxon>Grimontia</taxon>
    </lineage>
</organism>
<name>A0A128FA51_9GAMM</name>
<evidence type="ECO:0000256" key="3">
    <source>
        <dbReference type="ARBA" id="ARBA00022723"/>
    </source>
</evidence>
<dbReference type="GO" id="GO:0009055">
    <property type="term" value="F:electron transfer activity"/>
    <property type="evidence" value="ECO:0007669"/>
    <property type="project" value="InterPro"/>
</dbReference>
<keyword evidence="2 6" id="KW-0349">Heme</keyword>
<evidence type="ECO:0000256" key="1">
    <source>
        <dbReference type="ARBA" id="ARBA00022448"/>
    </source>
</evidence>
<dbReference type="AlphaFoldDB" id="A0A128FA51"/>
<dbReference type="Proteomes" id="UP000071641">
    <property type="component" value="Unassembled WGS sequence"/>
</dbReference>
<gene>
    <name evidence="8" type="ORF">GCE9029_03685</name>
</gene>
<keyword evidence="4" id="KW-0249">Electron transport</keyword>
<dbReference type="PRINTS" id="PR00604">
    <property type="entry name" value="CYTCHRMECIAB"/>
</dbReference>
<dbReference type="Gene3D" id="1.10.760.10">
    <property type="entry name" value="Cytochrome c-like domain"/>
    <property type="match status" value="2"/>
</dbReference>
<keyword evidence="3 6" id="KW-0479">Metal-binding</keyword>
<dbReference type="SUPFAM" id="SSF46626">
    <property type="entry name" value="Cytochrome c"/>
    <property type="match status" value="2"/>
</dbReference>